<name>A0A9W6V7X0_9PSEU</name>
<accession>A0A9W6V7X0</accession>
<dbReference type="EMBL" id="BSSD01000001">
    <property type="protein sequence ID" value="GLW89376.1"/>
    <property type="molecule type" value="Genomic_DNA"/>
</dbReference>
<dbReference type="AlphaFoldDB" id="A0A9W6V7X0"/>
<gene>
    <name evidence="1" type="ORF">Aglo03_01920</name>
</gene>
<keyword evidence="2" id="KW-1185">Reference proteome</keyword>
<evidence type="ECO:0000313" key="1">
    <source>
        <dbReference type="EMBL" id="GLW89376.1"/>
    </source>
</evidence>
<protein>
    <submittedName>
        <fullName evidence="1">Uncharacterized protein</fullName>
    </submittedName>
</protein>
<reference evidence="1" key="1">
    <citation type="submission" date="2023-02" db="EMBL/GenBank/DDBJ databases">
        <title>Actinokineospora globicatena NBRC 15670.</title>
        <authorList>
            <person name="Ichikawa N."/>
            <person name="Sato H."/>
            <person name="Tonouchi N."/>
        </authorList>
    </citation>
    <scope>NUCLEOTIDE SEQUENCE</scope>
    <source>
        <strain evidence="1">NBRC 15670</strain>
    </source>
</reference>
<organism evidence="1 2">
    <name type="scientific">Actinokineospora globicatena</name>
    <dbReference type="NCBI Taxonomy" id="103729"/>
    <lineage>
        <taxon>Bacteria</taxon>
        <taxon>Bacillati</taxon>
        <taxon>Actinomycetota</taxon>
        <taxon>Actinomycetes</taxon>
        <taxon>Pseudonocardiales</taxon>
        <taxon>Pseudonocardiaceae</taxon>
        <taxon>Actinokineospora</taxon>
    </lineage>
</organism>
<evidence type="ECO:0000313" key="2">
    <source>
        <dbReference type="Proteomes" id="UP001165042"/>
    </source>
</evidence>
<proteinExistence type="predicted"/>
<dbReference type="RefSeq" id="WP_285606640.1">
    <property type="nucleotide sequence ID" value="NZ_BSSD01000001.1"/>
</dbReference>
<comment type="caution">
    <text evidence="1">The sequence shown here is derived from an EMBL/GenBank/DDBJ whole genome shotgun (WGS) entry which is preliminary data.</text>
</comment>
<sequence length="136" mass="14402">MGLDPVVRLWDAGAVPGRTGLYRVGGPARALSIGGAALSRFELGEDLAEVDDEIGVDIHPDADVPIPGGFLVGGEGALGHEGFFARLDQDRRPVWVVTLEDGNPIIAIEVTDRRARFTNNLGNTVTVDLDSPEFGP</sequence>
<dbReference type="Proteomes" id="UP001165042">
    <property type="component" value="Unassembled WGS sequence"/>
</dbReference>